<proteinExistence type="predicted"/>
<dbReference type="AlphaFoldDB" id="A0A6J6LEQ1"/>
<dbReference type="EMBL" id="CAEZVV010000175">
    <property type="protein sequence ID" value="CAB4659084.1"/>
    <property type="molecule type" value="Genomic_DNA"/>
</dbReference>
<sequence length="210" mass="22179">MFDLETGVHFEEVELAVLEKELDGSSVEVATCFRNGDCCFTHRLANLGRKVRCRAFFDELLVATLCRTIAFGNPDTVSVGVADDLHLDVAGPGEVALDVALISAEALKRFASCGIECFSSLVFAANNAHAASAAAIGGLDCDRPTVCLAECNDLGCIVEEFGRAGNSINACSLGSNSTGDFVAHDFDRARRRTNECDTTLGDGASEVGVF</sequence>
<protein>
    <submittedName>
        <fullName evidence="1">Unannotated protein</fullName>
    </submittedName>
</protein>
<organism evidence="1">
    <name type="scientific">freshwater metagenome</name>
    <dbReference type="NCBI Taxonomy" id="449393"/>
    <lineage>
        <taxon>unclassified sequences</taxon>
        <taxon>metagenomes</taxon>
        <taxon>ecological metagenomes</taxon>
    </lineage>
</organism>
<gene>
    <name evidence="1" type="ORF">UFOPK2143_01721</name>
</gene>
<accession>A0A6J6LEQ1</accession>
<evidence type="ECO:0000313" key="1">
    <source>
        <dbReference type="EMBL" id="CAB4659084.1"/>
    </source>
</evidence>
<name>A0A6J6LEQ1_9ZZZZ</name>
<dbReference type="AntiFam" id="ANF00133">
    <property type="entry name" value="Shadow ORF (opposite mccA)"/>
</dbReference>
<reference evidence="1" key="1">
    <citation type="submission" date="2020-05" db="EMBL/GenBank/DDBJ databases">
        <authorList>
            <person name="Chiriac C."/>
            <person name="Salcher M."/>
            <person name="Ghai R."/>
            <person name="Kavagutti S V."/>
        </authorList>
    </citation>
    <scope>NUCLEOTIDE SEQUENCE</scope>
</reference>